<dbReference type="Gene3D" id="1.10.260.40">
    <property type="entry name" value="lambda repressor-like DNA-binding domains"/>
    <property type="match status" value="1"/>
</dbReference>
<dbReference type="KEGG" id="sbu:SpiBuddy_2505"/>
<dbReference type="AlphaFoldDB" id="F0RRQ8"/>
<dbReference type="SUPFAM" id="SSF53822">
    <property type="entry name" value="Periplasmic binding protein-like I"/>
    <property type="match status" value="1"/>
</dbReference>
<evidence type="ECO:0000256" key="1">
    <source>
        <dbReference type="ARBA" id="ARBA00023015"/>
    </source>
</evidence>
<dbReference type="CDD" id="cd06267">
    <property type="entry name" value="PBP1_LacI_sugar_binding-like"/>
    <property type="match status" value="1"/>
</dbReference>
<organism evidence="5 6">
    <name type="scientific">Sphaerochaeta globosa (strain ATCC BAA-1886 / DSM 22777 / Buddy)</name>
    <name type="common">Spirochaeta sp. (strain Buddy)</name>
    <dbReference type="NCBI Taxonomy" id="158189"/>
    <lineage>
        <taxon>Bacteria</taxon>
        <taxon>Pseudomonadati</taxon>
        <taxon>Spirochaetota</taxon>
        <taxon>Spirochaetia</taxon>
        <taxon>Spirochaetales</taxon>
        <taxon>Sphaerochaetaceae</taxon>
        <taxon>Sphaerochaeta</taxon>
    </lineage>
</organism>
<dbReference type="PROSITE" id="PS50932">
    <property type="entry name" value="HTH_LACI_2"/>
    <property type="match status" value="1"/>
</dbReference>
<dbReference type="InterPro" id="IPR000843">
    <property type="entry name" value="HTH_LacI"/>
</dbReference>
<dbReference type="PANTHER" id="PTHR30146:SF109">
    <property type="entry name" value="HTH-TYPE TRANSCRIPTIONAL REGULATOR GALS"/>
    <property type="match status" value="1"/>
</dbReference>
<keyword evidence="6" id="KW-1185">Reference proteome</keyword>
<keyword evidence="3" id="KW-0804">Transcription</keyword>
<dbReference type="STRING" id="158189.SpiBuddy_2505"/>
<keyword evidence="2" id="KW-0238">DNA-binding</keyword>
<dbReference type="GO" id="GO:0000976">
    <property type="term" value="F:transcription cis-regulatory region binding"/>
    <property type="evidence" value="ECO:0007669"/>
    <property type="project" value="TreeGrafter"/>
</dbReference>
<dbReference type="InterPro" id="IPR010982">
    <property type="entry name" value="Lambda_DNA-bd_dom_sf"/>
</dbReference>
<dbReference type="PANTHER" id="PTHR30146">
    <property type="entry name" value="LACI-RELATED TRANSCRIPTIONAL REPRESSOR"/>
    <property type="match status" value="1"/>
</dbReference>
<evidence type="ECO:0000313" key="5">
    <source>
        <dbReference type="EMBL" id="ADY14317.1"/>
    </source>
</evidence>
<dbReference type="PRINTS" id="PR00036">
    <property type="entry name" value="HTHLACI"/>
</dbReference>
<sequence>MEANVSVTIKDVARLAGVSIATVSRVLNESDVVKDQTRKAVLEAVEKLGYNRNEVARSLKFRQTRTIGIIAPELSNIFFMEVVEALERCLAPKGYSMIITSSYDSVQEEKRKLQILIERNVDGMVVMPSGSEGEHFLSKALSNIPLVLVDRRIKALKVDSVETDNRYGVHKMIEALCNEGFKRIGFIGGDPNIHTAGERLHGYLEAMAAYNLPVEDEFVLHQGPMTQLNGRDQLKMALSDPDHPQAFFIANDSMHLGATIYAIENLQEIQGLPPVFASFDYLSYAPLLKLCHYAVSQPFEQIGQEVAALLLKRLGGNWEDFPQHVMLKPEIKVLKANGGIPFEREEEEQRRVHSDADVSEKLCSYF</sequence>
<evidence type="ECO:0000256" key="2">
    <source>
        <dbReference type="ARBA" id="ARBA00023125"/>
    </source>
</evidence>
<protein>
    <submittedName>
        <fullName evidence="5">Transcriptional regulator, LacI family</fullName>
    </submittedName>
</protein>
<dbReference type="SUPFAM" id="SSF47413">
    <property type="entry name" value="lambda repressor-like DNA-binding domains"/>
    <property type="match status" value="1"/>
</dbReference>
<gene>
    <name evidence="5" type="ordered locus">SpiBuddy_2505</name>
</gene>
<dbReference type="Pfam" id="PF00532">
    <property type="entry name" value="Peripla_BP_1"/>
    <property type="match status" value="1"/>
</dbReference>
<reference evidence="6" key="1">
    <citation type="submission" date="2011-02" db="EMBL/GenBank/DDBJ databases">
        <title>Complete sequence of Spirochaeta sp. Buddy.</title>
        <authorList>
            <person name="Lucas S."/>
            <person name="Copeland A."/>
            <person name="Lapidus A."/>
            <person name="Cheng J.-F."/>
            <person name="Goodwin L."/>
            <person name="Pitluck S."/>
            <person name="Zeytun A."/>
            <person name="Detter J.C."/>
            <person name="Han C."/>
            <person name="Tapia R."/>
            <person name="Land M."/>
            <person name="Hauser L."/>
            <person name="Kyrpides N."/>
            <person name="Ivanova N."/>
            <person name="Mikhailova N."/>
            <person name="Pagani I."/>
            <person name="Ritalahti K.M."/>
            <person name="Loeffler F.E."/>
            <person name="Woyke T."/>
        </authorList>
    </citation>
    <scope>NUCLEOTIDE SEQUENCE [LARGE SCALE GENOMIC DNA]</scope>
    <source>
        <strain evidence="6">ATCC BAA-1886 / DSM 22777 / Buddy</strain>
    </source>
</reference>
<dbReference type="eggNOG" id="COG1609">
    <property type="taxonomic scope" value="Bacteria"/>
</dbReference>
<dbReference type="EMBL" id="CP002541">
    <property type="protein sequence ID" value="ADY14317.1"/>
    <property type="molecule type" value="Genomic_DNA"/>
</dbReference>
<dbReference type="InterPro" id="IPR028082">
    <property type="entry name" value="Peripla_BP_I"/>
</dbReference>
<dbReference type="CDD" id="cd01392">
    <property type="entry name" value="HTH_LacI"/>
    <property type="match status" value="1"/>
</dbReference>
<evidence type="ECO:0000256" key="3">
    <source>
        <dbReference type="ARBA" id="ARBA00023163"/>
    </source>
</evidence>
<dbReference type="Proteomes" id="UP000008466">
    <property type="component" value="Chromosome"/>
</dbReference>
<feature type="domain" description="HTH lacI-type" evidence="4">
    <location>
        <begin position="7"/>
        <end position="61"/>
    </location>
</feature>
<keyword evidence="1" id="KW-0805">Transcription regulation</keyword>
<evidence type="ECO:0000313" key="6">
    <source>
        <dbReference type="Proteomes" id="UP000008466"/>
    </source>
</evidence>
<dbReference type="SMART" id="SM00354">
    <property type="entry name" value="HTH_LACI"/>
    <property type="match status" value="1"/>
</dbReference>
<proteinExistence type="predicted"/>
<dbReference type="Pfam" id="PF00356">
    <property type="entry name" value="LacI"/>
    <property type="match status" value="1"/>
</dbReference>
<dbReference type="HOGENOM" id="CLU_037628_6_0_12"/>
<dbReference type="Gene3D" id="3.40.50.2300">
    <property type="match status" value="2"/>
</dbReference>
<accession>F0RRQ8</accession>
<name>F0RRQ8_SPHGB</name>
<dbReference type="InterPro" id="IPR001761">
    <property type="entry name" value="Peripla_BP/Lac1_sug-bd_dom"/>
</dbReference>
<dbReference type="PROSITE" id="PS00356">
    <property type="entry name" value="HTH_LACI_1"/>
    <property type="match status" value="1"/>
</dbReference>
<evidence type="ECO:0000259" key="4">
    <source>
        <dbReference type="PROSITE" id="PS50932"/>
    </source>
</evidence>
<dbReference type="GO" id="GO:0003700">
    <property type="term" value="F:DNA-binding transcription factor activity"/>
    <property type="evidence" value="ECO:0007669"/>
    <property type="project" value="TreeGrafter"/>
</dbReference>